<dbReference type="GO" id="GO:0042884">
    <property type="term" value="P:microcin transport"/>
    <property type="evidence" value="ECO:0007669"/>
    <property type="project" value="TreeGrafter"/>
</dbReference>
<comment type="subcellular location">
    <subcellularLocation>
        <location evidence="1">Periplasm</location>
    </subcellularLocation>
</comment>
<dbReference type="GO" id="GO:1904680">
    <property type="term" value="F:peptide transmembrane transporter activity"/>
    <property type="evidence" value="ECO:0007669"/>
    <property type="project" value="TreeGrafter"/>
</dbReference>
<dbReference type="AlphaFoldDB" id="A0A3G8M6Q7"/>
<sequence length="628" mass="69764">MKIRPIPARRPSSGGAEQRTRGRRALSFALSLLIAAPASGAAPTPRAVEAPCPTHGIAMHGAPALPSDFHHFPYAEPEAKKGGKLRVGLAGTFDSLNPFNLKSGTAAQGLVGNVFQGLMARSQDEPFTLYGLIARSIDIDPARSQVTFHLDPRARFSDGKPITAEDVLFSFDLLKTKGRPQQRIAYGLVKSIDAPDAHTVRYDLSGVGDRELPLILAIMPVLPKHATDVERFSEATLAKPVGSGPYVIADAQVGARLLLRRNEDYWGADLPSQRGFYNFDEIDIQYFRDGNSLFEAFKAGLLDYRDETSTTRWASGYDFPALTDGRVVKETLKNENPKGMEGFVFNTRRPLFKDIRLREALGMMFDFEWVNANLYAGLYTRTKSFFDESELSSSGRPASPGERALLAPFPDAVREDILEGRWRPPVNDGSGRDREMAKRALDLLESAGYRIENGVLRKDGEPVSFEIMVKDRNQERLALNYAGSLQRIGVDARVRLVDEVQYQRRRQKFDFDMMLGQWLASASPGNEQRMRWGSSSANQEASFNLAGAASPAIDALIAALLAATSHDDFITAVRAYDRVLLSGFYVVPLYHASDQWLAHSTDIARPARLPRYASPMFSPTLESWWRQR</sequence>
<evidence type="ECO:0000259" key="6">
    <source>
        <dbReference type="Pfam" id="PF00496"/>
    </source>
</evidence>
<comment type="similarity">
    <text evidence="2">Belongs to the bacterial solute-binding protein 5 family.</text>
</comment>
<evidence type="ECO:0000313" key="7">
    <source>
        <dbReference type="EMBL" id="AZG77689.1"/>
    </source>
</evidence>
<dbReference type="RefSeq" id="WP_124739344.1">
    <property type="nucleotide sequence ID" value="NZ_CP034086.1"/>
</dbReference>
<evidence type="ECO:0000256" key="4">
    <source>
        <dbReference type="SAM" id="MobiDB-lite"/>
    </source>
</evidence>
<accession>A0A3G8M6Q7</accession>
<evidence type="ECO:0000256" key="3">
    <source>
        <dbReference type="ARBA" id="ARBA00022729"/>
    </source>
</evidence>
<dbReference type="Gene3D" id="3.40.190.10">
    <property type="entry name" value="Periplasmic binding protein-like II"/>
    <property type="match status" value="1"/>
</dbReference>
<feature type="region of interest" description="Disordered" evidence="4">
    <location>
        <begin position="1"/>
        <end position="21"/>
    </location>
</feature>
<dbReference type="SUPFAM" id="SSF53850">
    <property type="entry name" value="Periplasmic binding protein-like II"/>
    <property type="match status" value="1"/>
</dbReference>
<protein>
    <submittedName>
        <fullName evidence="7">ABC transporter substrate-binding protein</fullName>
    </submittedName>
</protein>
<dbReference type="CDD" id="cd08497">
    <property type="entry name" value="MbnE-like"/>
    <property type="match status" value="1"/>
</dbReference>
<organism evidence="7 8">
    <name type="scientific">Methylocystis rosea</name>
    <dbReference type="NCBI Taxonomy" id="173366"/>
    <lineage>
        <taxon>Bacteria</taxon>
        <taxon>Pseudomonadati</taxon>
        <taxon>Pseudomonadota</taxon>
        <taxon>Alphaproteobacteria</taxon>
        <taxon>Hyphomicrobiales</taxon>
        <taxon>Methylocystaceae</taxon>
        <taxon>Methylocystis</taxon>
    </lineage>
</organism>
<dbReference type="PANTHER" id="PTHR30290:SF64">
    <property type="entry name" value="ABC TRANSPORTER PERIPLASMIC BINDING PROTEIN"/>
    <property type="match status" value="1"/>
</dbReference>
<dbReference type="GO" id="GO:0015833">
    <property type="term" value="P:peptide transport"/>
    <property type="evidence" value="ECO:0007669"/>
    <property type="project" value="TreeGrafter"/>
</dbReference>
<evidence type="ECO:0000256" key="5">
    <source>
        <dbReference type="SAM" id="SignalP"/>
    </source>
</evidence>
<gene>
    <name evidence="7" type="ORF">EHO51_13675</name>
</gene>
<dbReference type="Gene3D" id="3.10.105.10">
    <property type="entry name" value="Dipeptide-binding Protein, Domain 3"/>
    <property type="match status" value="1"/>
</dbReference>
<dbReference type="GO" id="GO:0043190">
    <property type="term" value="C:ATP-binding cassette (ABC) transporter complex"/>
    <property type="evidence" value="ECO:0007669"/>
    <property type="project" value="InterPro"/>
</dbReference>
<evidence type="ECO:0000256" key="1">
    <source>
        <dbReference type="ARBA" id="ARBA00004418"/>
    </source>
</evidence>
<dbReference type="InterPro" id="IPR030678">
    <property type="entry name" value="Peptide/Ni-bd"/>
</dbReference>
<dbReference type="EMBL" id="CP034086">
    <property type="protein sequence ID" value="AZG77689.1"/>
    <property type="molecule type" value="Genomic_DNA"/>
</dbReference>
<keyword evidence="3 5" id="KW-0732">Signal</keyword>
<reference evidence="7 8" key="1">
    <citation type="submission" date="2018-11" db="EMBL/GenBank/DDBJ databases">
        <title>Genome squencing of methanotrophic bacteria isolated from alkaline groundwater in Korea.</title>
        <authorList>
            <person name="Nguyen L.N."/>
        </authorList>
    </citation>
    <scope>NUCLEOTIDE SEQUENCE [LARGE SCALE GENOMIC DNA]</scope>
    <source>
        <strain evidence="7 8">GW6</strain>
    </source>
</reference>
<dbReference type="KEGG" id="mros:EHO51_13675"/>
<dbReference type="PANTHER" id="PTHR30290">
    <property type="entry name" value="PERIPLASMIC BINDING COMPONENT OF ABC TRANSPORTER"/>
    <property type="match status" value="1"/>
</dbReference>
<dbReference type="InterPro" id="IPR039424">
    <property type="entry name" value="SBP_5"/>
</dbReference>
<feature type="domain" description="Solute-binding protein family 5" evidence="6">
    <location>
        <begin position="129"/>
        <end position="538"/>
    </location>
</feature>
<feature type="signal peptide" evidence="5">
    <location>
        <begin position="1"/>
        <end position="41"/>
    </location>
</feature>
<name>A0A3G8M6Q7_9HYPH</name>
<dbReference type="Proteomes" id="UP000273982">
    <property type="component" value="Chromosome"/>
</dbReference>
<proteinExistence type="inferred from homology"/>
<dbReference type="Pfam" id="PF00496">
    <property type="entry name" value="SBP_bac_5"/>
    <property type="match status" value="1"/>
</dbReference>
<dbReference type="InterPro" id="IPR000914">
    <property type="entry name" value="SBP_5_dom"/>
</dbReference>
<evidence type="ECO:0000256" key="2">
    <source>
        <dbReference type="ARBA" id="ARBA00005695"/>
    </source>
</evidence>
<dbReference type="PIRSF" id="PIRSF002741">
    <property type="entry name" value="MppA"/>
    <property type="match status" value="1"/>
</dbReference>
<evidence type="ECO:0000313" key="8">
    <source>
        <dbReference type="Proteomes" id="UP000273982"/>
    </source>
</evidence>
<dbReference type="GO" id="GO:0030288">
    <property type="term" value="C:outer membrane-bounded periplasmic space"/>
    <property type="evidence" value="ECO:0007669"/>
    <property type="project" value="TreeGrafter"/>
</dbReference>
<feature type="chain" id="PRO_5018294991" evidence="5">
    <location>
        <begin position="42"/>
        <end position="628"/>
    </location>
</feature>